<evidence type="ECO:0000313" key="3">
    <source>
        <dbReference type="Proteomes" id="UP000001072"/>
    </source>
</evidence>
<dbReference type="VEuPathDB" id="FungiDB:MELLADRAFT_54974"/>
<dbReference type="AlphaFoldDB" id="F4R9A2"/>
<dbReference type="GeneID" id="18928944"/>
<dbReference type="Proteomes" id="UP000001072">
    <property type="component" value="Unassembled WGS sequence"/>
</dbReference>
<dbReference type="InParanoid" id="F4R9A2"/>
<proteinExistence type="predicted"/>
<reference evidence="3" key="1">
    <citation type="journal article" date="2011" name="Proc. Natl. Acad. Sci. U.S.A.">
        <title>Obligate biotrophy features unraveled by the genomic analysis of rust fungi.</title>
        <authorList>
            <person name="Duplessis S."/>
            <person name="Cuomo C.A."/>
            <person name="Lin Y.-C."/>
            <person name="Aerts A."/>
            <person name="Tisserant E."/>
            <person name="Veneault-Fourrey C."/>
            <person name="Joly D.L."/>
            <person name="Hacquard S."/>
            <person name="Amselem J."/>
            <person name="Cantarel B.L."/>
            <person name="Chiu R."/>
            <person name="Coutinho P.M."/>
            <person name="Feau N."/>
            <person name="Field M."/>
            <person name="Frey P."/>
            <person name="Gelhaye E."/>
            <person name="Goldberg J."/>
            <person name="Grabherr M.G."/>
            <person name="Kodira C.D."/>
            <person name="Kohler A."/>
            <person name="Kuees U."/>
            <person name="Lindquist E.A."/>
            <person name="Lucas S.M."/>
            <person name="Mago R."/>
            <person name="Mauceli E."/>
            <person name="Morin E."/>
            <person name="Murat C."/>
            <person name="Pangilinan J.L."/>
            <person name="Park R."/>
            <person name="Pearson M."/>
            <person name="Quesneville H."/>
            <person name="Rouhier N."/>
            <person name="Sakthikumar S."/>
            <person name="Salamov A.A."/>
            <person name="Schmutz J."/>
            <person name="Selles B."/>
            <person name="Shapiro H."/>
            <person name="Tanguay P."/>
            <person name="Tuskan G.A."/>
            <person name="Henrissat B."/>
            <person name="Van de Peer Y."/>
            <person name="Rouze P."/>
            <person name="Ellis J.G."/>
            <person name="Dodds P.N."/>
            <person name="Schein J.E."/>
            <person name="Zhong S."/>
            <person name="Hamelin R.C."/>
            <person name="Grigoriev I.V."/>
            <person name="Szabo L.J."/>
            <person name="Martin F."/>
        </authorList>
    </citation>
    <scope>NUCLEOTIDE SEQUENCE [LARGE SCALE GENOMIC DNA]</scope>
    <source>
        <strain evidence="3">98AG31 / pathotype 3-4-7</strain>
    </source>
</reference>
<dbReference type="RefSeq" id="XP_007405793.1">
    <property type="nucleotide sequence ID" value="XM_007405731.1"/>
</dbReference>
<name>F4R9A2_MELLP</name>
<evidence type="ECO:0000256" key="1">
    <source>
        <dbReference type="SAM" id="MobiDB-lite"/>
    </source>
</evidence>
<keyword evidence="3" id="KW-1185">Reference proteome</keyword>
<sequence>MDTAISTLKRGGKLPLPPFQPPIQPDMLRSIGPIRRRPSVRTPIKTIEASEAINAIEPPTTDRPRIGFKFRMINTSKNC</sequence>
<feature type="compositionally biased region" description="Pro residues" evidence="1">
    <location>
        <begin position="15"/>
        <end position="24"/>
    </location>
</feature>
<dbReference type="KEGG" id="mlr:MELLADRAFT_54974"/>
<protein>
    <submittedName>
        <fullName evidence="2">Uncharacterized protein</fullName>
    </submittedName>
</protein>
<organism evidence="3">
    <name type="scientific">Melampsora larici-populina (strain 98AG31 / pathotype 3-4-7)</name>
    <name type="common">Poplar leaf rust fungus</name>
    <dbReference type="NCBI Taxonomy" id="747676"/>
    <lineage>
        <taxon>Eukaryota</taxon>
        <taxon>Fungi</taxon>
        <taxon>Dikarya</taxon>
        <taxon>Basidiomycota</taxon>
        <taxon>Pucciniomycotina</taxon>
        <taxon>Pucciniomycetes</taxon>
        <taxon>Pucciniales</taxon>
        <taxon>Melampsoraceae</taxon>
        <taxon>Melampsora</taxon>
    </lineage>
</organism>
<dbReference type="EMBL" id="GL883093">
    <property type="protein sequence ID" value="EGG11191.1"/>
    <property type="molecule type" value="Genomic_DNA"/>
</dbReference>
<feature type="region of interest" description="Disordered" evidence="1">
    <location>
        <begin position="1"/>
        <end position="30"/>
    </location>
</feature>
<gene>
    <name evidence="2" type="ORF">MELLADRAFT_54974</name>
</gene>
<dbReference type="HOGENOM" id="CLU_2606516_0_0_1"/>
<accession>F4R9A2</accession>
<evidence type="ECO:0000313" key="2">
    <source>
        <dbReference type="EMBL" id="EGG11191.1"/>
    </source>
</evidence>